<proteinExistence type="predicted"/>
<gene>
    <name evidence="1" type="ORF">RHMOL_Rhmol01G0221500</name>
</gene>
<evidence type="ECO:0000313" key="2">
    <source>
        <dbReference type="Proteomes" id="UP001062846"/>
    </source>
</evidence>
<dbReference type="EMBL" id="CM046388">
    <property type="protein sequence ID" value="KAI8572721.1"/>
    <property type="molecule type" value="Genomic_DNA"/>
</dbReference>
<dbReference type="Proteomes" id="UP001062846">
    <property type="component" value="Chromosome 1"/>
</dbReference>
<comment type="caution">
    <text evidence="1">The sequence shown here is derived from an EMBL/GenBank/DDBJ whole genome shotgun (WGS) entry which is preliminary data.</text>
</comment>
<sequence>MVAEGPPMVSGSFGGSGSGGAVDDVSGPNGSPPRDPAKGKSTVIAEEEKPIEEEQTYEEPPVEIRE</sequence>
<reference evidence="1" key="1">
    <citation type="submission" date="2022-02" db="EMBL/GenBank/DDBJ databases">
        <title>Plant Genome Project.</title>
        <authorList>
            <person name="Zhang R.-G."/>
        </authorList>
    </citation>
    <scope>NUCLEOTIDE SEQUENCE</scope>
    <source>
        <strain evidence="1">AT1</strain>
    </source>
</reference>
<protein>
    <submittedName>
        <fullName evidence="1">Uncharacterized protein</fullName>
    </submittedName>
</protein>
<name>A0ACC0Q5J5_RHOML</name>
<evidence type="ECO:0000313" key="1">
    <source>
        <dbReference type="EMBL" id="KAI8572721.1"/>
    </source>
</evidence>
<keyword evidence="2" id="KW-1185">Reference proteome</keyword>
<accession>A0ACC0Q5J5</accession>
<organism evidence="1 2">
    <name type="scientific">Rhododendron molle</name>
    <name type="common">Chinese azalea</name>
    <name type="synonym">Azalea mollis</name>
    <dbReference type="NCBI Taxonomy" id="49168"/>
    <lineage>
        <taxon>Eukaryota</taxon>
        <taxon>Viridiplantae</taxon>
        <taxon>Streptophyta</taxon>
        <taxon>Embryophyta</taxon>
        <taxon>Tracheophyta</taxon>
        <taxon>Spermatophyta</taxon>
        <taxon>Magnoliopsida</taxon>
        <taxon>eudicotyledons</taxon>
        <taxon>Gunneridae</taxon>
        <taxon>Pentapetalae</taxon>
        <taxon>asterids</taxon>
        <taxon>Ericales</taxon>
        <taxon>Ericaceae</taxon>
        <taxon>Ericoideae</taxon>
        <taxon>Rhodoreae</taxon>
        <taxon>Rhododendron</taxon>
    </lineage>
</organism>